<reference evidence="1" key="1">
    <citation type="submission" date="2022-11" db="EMBL/GenBank/DDBJ databases">
        <title>Draft genome sequence of Hoeflea poritis E7-10 and Hoeflea prorocentri PM5-8, separated from scleractinian coral Porites lutea and marine dinoflagellate.</title>
        <authorList>
            <person name="Zhang G."/>
            <person name="Wei Q."/>
            <person name="Cai L."/>
        </authorList>
    </citation>
    <scope>NUCLEOTIDE SEQUENCE</scope>
    <source>
        <strain evidence="1">PM5-8</strain>
    </source>
</reference>
<proteinExistence type="predicted"/>
<sequence>MSDHNVSMRYVENPDQSLTFQKSAGIGDRVGVRVTIAEKHIEKKRLTPDCQCMNGDGELAITGQAAVHAPERKTRRSPAAMAALFNEAMQ</sequence>
<organism evidence="1 2">
    <name type="scientific">Hoeflea prorocentri</name>
    <dbReference type="NCBI Taxonomy" id="1922333"/>
    <lineage>
        <taxon>Bacteria</taxon>
        <taxon>Pseudomonadati</taxon>
        <taxon>Pseudomonadota</taxon>
        <taxon>Alphaproteobacteria</taxon>
        <taxon>Hyphomicrobiales</taxon>
        <taxon>Rhizobiaceae</taxon>
        <taxon>Hoeflea</taxon>
    </lineage>
</organism>
<dbReference type="SUPFAM" id="SSF54637">
    <property type="entry name" value="Thioesterase/thiol ester dehydrase-isomerase"/>
    <property type="match status" value="1"/>
</dbReference>
<dbReference type="AlphaFoldDB" id="A0A9X3UDT3"/>
<gene>
    <name evidence="1" type="ORF">OQ273_02150</name>
</gene>
<evidence type="ECO:0000313" key="2">
    <source>
        <dbReference type="Proteomes" id="UP001151234"/>
    </source>
</evidence>
<dbReference type="InterPro" id="IPR029069">
    <property type="entry name" value="HotDog_dom_sf"/>
</dbReference>
<dbReference type="Proteomes" id="UP001151234">
    <property type="component" value="Unassembled WGS sequence"/>
</dbReference>
<dbReference type="EMBL" id="JAPJZI010000001">
    <property type="protein sequence ID" value="MDA5397363.1"/>
    <property type="molecule type" value="Genomic_DNA"/>
</dbReference>
<name>A0A9X3UDT3_9HYPH</name>
<dbReference type="RefSeq" id="WP_267988826.1">
    <property type="nucleotide sequence ID" value="NZ_JAPJZI010000001.1"/>
</dbReference>
<dbReference type="Gene3D" id="3.10.129.10">
    <property type="entry name" value="Hotdog Thioesterase"/>
    <property type="match status" value="1"/>
</dbReference>
<evidence type="ECO:0000313" key="1">
    <source>
        <dbReference type="EMBL" id="MDA5397363.1"/>
    </source>
</evidence>
<accession>A0A9X3UDT3</accession>
<keyword evidence="2" id="KW-1185">Reference proteome</keyword>
<protein>
    <submittedName>
        <fullName evidence="1">Uncharacterized protein</fullName>
    </submittedName>
</protein>
<comment type="caution">
    <text evidence="1">The sequence shown here is derived from an EMBL/GenBank/DDBJ whole genome shotgun (WGS) entry which is preliminary data.</text>
</comment>